<evidence type="ECO:0000313" key="4">
    <source>
        <dbReference type="Proteomes" id="UP001476282"/>
    </source>
</evidence>
<dbReference type="SUPFAM" id="SSF56784">
    <property type="entry name" value="HAD-like"/>
    <property type="match status" value="1"/>
</dbReference>
<name>A0ABP9UNY3_9BACT</name>
<dbReference type="InterPro" id="IPR051518">
    <property type="entry name" value="Sucrose_Phosphatase"/>
</dbReference>
<organism evidence="3 4">
    <name type="scientific">Haloferula sargassicola</name>
    <dbReference type="NCBI Taxonomy" id="490096"/>
    <lineage>
        <taxon>Bacteria</taxon>
        <taxon>Pseudomonadati</taxon>
        <taxon>Verrucomicrobiota</taxon>
        <taxon>Verrucomicrobiia</taxon>
        <taxon>Verrucomicrobiales</taxon>
        <taxon>Verrucomicrobiaceae</taxon>
        <taxon>Haloferula</taxon>
    </lineage>
</organism>
<dbReference type="InterPro" id="IPR036412">
    <property type="entry name" value="HAD-like_sf"/>
</dbReference>
<reference evidence="3 4" key="1">
    <citation type="submission" date="2024-02" db="EMBL/GenBank/DDBJ databases">
        <title>Haloferula sargassicola NBRC 104335.</title>
        <authorList>
            <person name="Ichikawa N."/>
            <person name="Katano-Makiyama Y."/>
            <person name="Hidaka K."/>
        </authorList>
    </citation>
    <scope>NUCLEOTIDE SEQUENCE [LARGE SCALE GENOMIC DNA]</scope>
    <source>
        <strain evidence="3 4">NBRC 104335</strain>
    </source>
</reference>
<dbReference type="Proteomes" id="UP001476282">
    <property type="component" value="Unassembled WGS sequence"/>
</dbReference>
<dbReference type="Gene3D" id="3.90.1070.10">
    <property type="match status" value="1"/>
</dbReference>
<protein>
    <submittedName>
        <fullName evidence="3">Mannosylfructose-phosphate phosphatase</fullName>
    </submittedName>
</protein>
<dbReference type="RefSeq" id="WP_353566548.1">
    <property type="nucleotide sequence ID" value="NZ_BAABRI010000008.1"/>
</dbReference>
<evidence type="ECO:0000313" key="3">
    <source>
        <dbReference type="EMBL" id="GAA5482402.1"/>
    </source>
</evidence>
<dbReference type="InterPro" id="IPR006380">
    <property type="entry name" value="SPP-like_dom"/>
</dbReference>
<gene>
    <name evidence="3" type="primary">mfppA</name>
    <name evidence="3" type="ORF">Hsar01_01622</name>
</gene>
<evidence type="ECO:0000256" key="1">
    <source>
        <dbReference type="ARBA" id="ARBA00022801"/>
    </source>
</evidence>
<proteinExistence type="predicted"/>
<feature type="domain" description="Sucrose phosphatase-like" evidence="2">
    <location>
        <begin position="8"/>
        <end position="245"/>
    </location>
</feature>
<dbReference type="Pfam" id="PF05116">
    <property type="entry name" value="S6PP"/>
    <property type="match status" value="1"/>
</dbReference>
<dbReference type="EMBL" id="BAABRI010000008">
    <property type="protein sequence ID" value="GAA5482402.1"/>
    <property type="molecule type" value="Genomic_DNA"/>
</dbReference>
<dbReference type="SFLD" id="SFLDS00003">
    <property type="entry name" value="Haloacid_Dehalogenase"/>
    <property type="match status" value="1"/>
</dbReference>
<accession>A0ABP9UNY3</accession>
<dbReference type="InterPro" id="IPR023214">
    <property type="entry name" value="HAD_sf"/>
</dbReference>
<keyword evidence="4" id="KW-1185">Reference proteome</keyword>
<dbReference type="SFLD" id="SFLDG01141">
    <property type="entry name" value="C2.B.1:_Sucrose_Phosphatase_Li"/>
    <property type="match status" value="1"/>
</dbReference>
<evidence type="ECO:0000259" key="2">
    <source>
        <dbReference type="Pfam" id="PF05116"/>
    </source>
</evidence>
<dbReference type="PANTHER" id="PTHR46521">
    <property type="entry name" value="SUCROSE-PHOSPHATASE 2-RELATED"/>
    <property type="match status" value="1"/>
</dbReference>
<dbReference type="PANTHER" id="PTHR46521:SF4">
    <property type="entry name" value="SUCROSE-PHOSPHATASE 2-RELATED"/>
    <property type="match status" value="1"/>
</dbReference>
<dbReference type="Gene3D" id="3.40.50.1000">
    <property type="entry name" value="HAD superfamily/HAD-like"/>
    <property type="match status" value="1"/>
</dbReference>
<dbReference type="InterPro" id="IPR006379">
    <property type="entry name" value="HAD-SF_hydro_IIB"/>
</dbReference>
<sequence>MENQKPVRLLCSDIDGTLLGVPEATRRLRAAWEALPPDRPILVFSTGRLLDDALKVAAEHGLPMPDYVIGGVGTMIFNAREQKRLDEFSTELDQGWERGTVDRVVRGFSGIDPQPDEQQHPWKSSWFWHGASPEQIAELEQALADAGVGAQVIYSSARDLDVLPLAANKGNALRWICGHLGLGTDEAVAAGDTGNDVRMLLEPGVRGIAVGNAEPELREAIRGSSVYAARGECAAGVLEGLIHFGVIREEIPATNS</sequence>
<dbReference type="NCBIfam" id="TIGR01484">
    <property type="entry name" value="HAD-SF-IIB"/>
    <property type="match status" value="1"/>
</dbReference>
<comment type="caution">
    <text evidence="3">The sequence shown here is derived from an EMBL/GenBank/DDBJ whole genome shotgun (WGS) entry which is preliminary data.</text>
</comment>
<dbReference type="SFLD" id="SFLDG01140">
    <property type="entry name" value="C2.B:_Phosphomannomutase_and_P"/>
    <property type="match status" value="1"/>
</dbReference>
<keyword evidence="1" id="KW-0378">Hydrolase</keyword>